<name>T1CI88_9ZZZZ</name>
<dbReference type="AlphaFoldDB" id="T1CI88"/>
<feature type="non-terminal residue" evidence="1">
    <location>
        <position position="1"/>
    </location>
</feature>
<proteinExistence type="predicted"/>
<sequence length="115" mass="13031">AKVEHAVAEFQKLFTQHDGLLYEERYNLLNAFFATVPGNKQFNLRKQWALNSNYSDLSFLFGIDSGSKWNAHLEREHLADSRNGACDAILFQPSRRRCAHTLLLGATGSWVKASC</sequence>
<dbReference type="EMBL" id="AUZY01003957">
    <property type="protein sequence ID" value="EQD66214.1"/>
    <property type="molecule type" value="Genomic_DNA"/>
</dbReference>
<comment type="caution">
    <text evidence="1">The sequence shown here is derived from an EMBL/GenBank/DDBJ whole genome shotgun (WGS) entry which is preliminary data.</text>
</comment>
<accession>T1CI88</accession>
<protein>
    <submittedName>
        <fullName evidence="1">Type IV secretion/conjugal transfer ATPase, VirB4 family</fullName>
    </submittedName>
</protein>
<organism evidence="1">
    <name type="scientific">mine drainage metagenome</name>
    <dbReference type="NCBI Taxonomy" id="410659"/>
    <lineage>
        <taxon>unclassified sequences</taxon>
        <taxon>metagenomes</taxon>
        <taxon>ecological metagenomes</taxon>
    </lineage>
</organism>
<reference evidence="1" key="2">
    <citation type="journal article" date="2014" name="ISME J.">
        <title>Microbial stratification in low pH oxic and suboxic macroscopic growths along an acid mine drainage.</title>
        <authorList>
            <person name="Mendez-Garcia C."/>
            <person name="Mesa V."/>
            <person name="Sprenger R.R."/>
            <person name="Richter M."/>
            <person name="Diez M.S."/>
            <person name="Solano J."/>
            <person name="Bargiela R."/>
            <person name="Golyshina O.V."/>
            <person name="Manteca A."/>
            <person name="Ramos J.L."/>
            <person name="Gallego J.R."/>
            <person name="Llorente I."/>
            <person name="Martins Dos Santos V.A."/>
            <person name="Jensen O.N."/>
            <person name="Pelaez A.I."/>
            <person name="Sanchez J."/>
            <person name="Ferrer M."/>
        </authorList>
    </citation>
    <scope>NUCLEOTIDE SEQUENCE</scope>
</reference>
<gene>
    <name evidence="1" type="ORF">B1B_06215</name>
</gene>
<reference evidence="1" key="1">
    <citation type="submission" date="2013-08" db="EMBL/GenBank/DDBJ databases">
        <authorList>
            <person name="Mendez C."/>
            <person name="Richter M."/>
            <person name="Ferrer M."/>
            <person name="Sanchez J."/>
        </authorList>
    </citation>
    <scope>NUCLEOTIDE SEQUENCE</scope>
</reference>
<evidence type="ECO:0000313" key="1">
    <source>
        <dbReference type="EMBL" id="EQD66214.1"/>
    </source>
</evidence>